<evidence type="ECO:0000313" key="4">
    <source>
        <dbReference type="EMBL" id="KAI0306872.1"/>
    </source>
</evidence>
<keyword evidence="2" id="KW-0378">Hydrolase</keyword>
<comment type="similarity">
    <text evidence="1">Belongs to the thioesterase PaaI family.</text>
</comment>
<dbReference type="Pfam" id="PF03061">
    <property type="entry name" value="4HBT"/>
    <property type="match status" value="1"/>
</dbReference>
<dbReference type="Proteomes" id="UP001203297">
    <property type="component" value="Unassembled WGS sequence"/>
</dbReference>
<evidence type="ECO:0000256" key="2">
    <source>
        <dbReference type="ARBA" id="ARBA00022801"/>
    </source>
</evidence>
<dbReference type="InterPro" id="IPR039298">
    <property type="entry name" value="ACOT13"/>
</dbReference>
<dbReference type="InterPro" id="IPR006683">
    <property type="entry name" value="Thioestr_dom"/>
</dbReference>
<protein>
    <submittedName>
        <fullName evidence="4">HotDog domain-containing protein</fullName>
    </submittedName>
</protein>
<dbReference type="InterPro" id="IPR003736">
    <property type="entry name" value="PAAI_dom"/>
</dbReference>
<sequence length="181" mass="19163">MTLPANKDAASLADSRIKGNLSPQLKFLLEEGLYRVMSTPTLFGASIGKRIVITEASIVPKAEEASKTEARVVCELIVREDMLNPGGSLHGGCAAFLVDICSTLVLLASGRSPGVSASMDVVYHAPAAPGAKLRIVNTAMAVGARIMSARTEIWDDTTKRLCVTGIHVKMEPSAPKDKAKM</sequence>
<evidence type="ECO:0000256" key="1">
    <source>
        <dbReference type="ARBA" id="ARBA00008324"/>
    </source>
</evidence>
<reference evidence="4" key="1">
    <citation type="journal article" date="2022" name="New Phytol.">
        <title>Evolutionary transition to the ectomycorrhizal habit in the genomes of a hyperdiverse lineage of mushroom-forming fungi.</title>
        <authorList>
            <person name="Looney B."/>
            <person name="Miyauchi S."/>
            <person name="Morin E."/>
            <person name="Drula E."/>
            <person name="Courty P.E."/>
            <person name="Kohler A."/>
            <person name="Kuo A."/>
            <person name="LaButti K."/>
            <person name="Pangilinan J."/>
            <person name="Lipzen A."/>
            <person name="Riley R."/>
            <person name="Andreopoulos W."/>
            <person name="He G."/>
            <person name="Johnson J."/>
            <person name="Nolan M."/>
            <person name="Tritt A."/>
            <person name="Barry K.W."/>
            <person name="Grigoriev I.V."/>
            <person name="Nagy L.G."/>
            <person name="Hibbett D."/>
            <person name="Henrissat B."/>
            <person name="Matheny P.B."/>
            <person name="Labbe J."/>
            <person name="Martin F.M."/>
        </authorList>
    </citation>
    <scope>NUCLEOTIDE SEQUENCE</scope>
    <source>
        <strain evidence="4">BPL690</strain>
    </source>
</reference>
<dbReference type="Gene3D" id="3.10.129.10">
    <property type="entry name" value="Hotdog Thioesterase"/>
    <property type="match status" value="1"/>
</dbReference>
<comment type="caution">
    <text evidence="4">The sequence shown here is derived from an EMBL/GenBank/DDBJ whole genome shotgun (WGS) entry which is preliminary data.</text>
</comment>
<gene>
    <name evidence="4" type="ORF">B0F90DRAFT_482250</name>
</gene>
<name>A0AAD4MAM6_9AGAM</name>
<evidence type="ECO:0000259" key="3">
    <source>
        <dbReference type="Pfam" id="PF03061"/>
    </source>
</evidence>
<dbReference type="InterPro" id="IPR029069">
    <property type="entry name" value="HotDog_dom_sf"/>
</dbReference>
<feature type="domain" description="Thioesterase" evidence="3">
    <location>
        <begin position="86"/>
        <end position="161"/>
    </location>
</feature>
<accession>A0AAD4MAM6</accession>
<dbReference type="AlphaFoldDB" id="A0AAD4MAM6"/>
<organism evidence="4 5">
    <name type="scientific">Multifurca ochricompacta</name>
    <dbReference type="NCBI Taxonomy" id="376703"/>
    <lineage>
        <taxon>Eukaryota</taxon>
        <taxon>Fungi</taxon>
        <taxon>Dikarya</taxon>
        <taxon>Basidiomycota</taxon>
        <taxon>Agaricomycotina</taxon>
        <taxon>Agaricomycetes</taxon>
        <taxon>Russulales</taxon>
        <taxon>Russulaceae</taxon>
        <taxon>Multifurca</taxon>
    </lineage>
</organism>
<dbReference type="NCBIfam" id="TIGR00369">
    <property type="entry name" value="unchar_dom_1"/>
    <property type="match status" value="1"/>
</dbReference>
<proteinExistence type="inferred from homology"/>
<dbReference type="PANTHER" id="PTHR21660">
    <property type="entry name" value="THIOESTERASE SUPERFAMILY MEMBER-RELATED"/>
    <property type="match status" value="1"/>
</dbReference>
<dbReference type="GO" id="GO:0047617">
    <property type="term" value="F:fatty acyl-CoA hydrolase activity"/>
    <property type="evidence" value="ECO:0007669"/>
    <property type="project" value="InterPro"/>
</dbReference>
<dbReference type="PANTHER" id="PTHR21660:SF1">
    <property type="entry name" value="ACYL-COENZYME A THIOESTERASE 13"/>
    <property type="match status" value="1"/>
</dbReference>
<keyword evidence="5" id="KW-1185">Reference proteome</keyword>
<dbReference type="CDD" id="cd03443">
    <property type="entry name" value="PaaI_thioesterase"/>
    <property type="match status" value="1"/>
</dbReference>
<dbReference type="EMBL" id="WTXG01000002">
    <property type="protein sequence ID" value="KAI0306872.1"/>
    <property type="molecule type" value="Genomic_DNA"/>
</dbReference>
<evidence type="ECO:0000313" key="5">
    <source>
        <dbReference type="Proteomes" id="UP001203297"/>
    </source>
</evidence>
<dbReference type="SUPFAM" id="SSF54637">
    <property type="entry name" value="Thioesterase/thiol ester dehydrase-isomerase"/>
    <property type="match status" value="1"/>
</dbReference>